<evidence type="ECO:0000259" key="8">
    <source>
        <dbReference type="PROSITE" id="PS50928"/>
    </source>
</evidence>
<proteinExistence type="inferred from homology"/>
<keyword evidence="2 7" id="KW-0813">Transport</keyword>
<dbReference type="OrthoDB" id="11163at2157"/>
<feature type="transmembrane region" description="Helical" evidence="7">
    <location>
        <begin position="242"/>
        <end position="261"/>
    </location>
</feature>
<keyword evidence="6 7" id="KW-0472">Membrane</keyword>
<comment type="subcellular location">
    <subcellularLocation>
        <location evidence="7">Cell membrane</location>
        <topology evidence="7">Multi-pass membrane protein</topology>
    </subcellularLocation>
    <subcellularLocation>
        <location evidence="1">Membrane</location>
        <topology evidence="1">Multi-pass membrane protein</topology>
    </subcellularLocation>
</comment>
<dbReference type="SUPFAM" id="SSF161098">
    <property type="entry name" value="MetI-like"/>
    <property type="match status" value="1"/>
</dbReference>
<sequence>MKKEINFFIILTIIFSLFFLLFFAYPLVVLIIVGSKGIISSLENESFLTAIYITFIISTSAAISAVIFGLPLGYIIARYNFRFKEVIETLIDIPIVIPHIIVGVMIVLAFSSQYGLGPIFHKYGINVIDTILGAALAVSYLSSTYTIRVVESSIKAIDPELELISRSLGASQMRTFFSVILPNIWRSVINGALLTWARATSEAGALFIVAYYVIFGKTTVYPSPVFIYESYVGLGLIEAVKFSAALVVIIVSAFILFRVIINLRRH</sequence>
<dbReference type="PROSITE" id="PS50928">
    <property type="entry name" value="ABC_TM1"/>
    <property type="match status" value="1"/>
</dbReference>
<dbReference type="AlphaFoldDB" id="L0ADF6"/>
<evidence type="ECO:0000256" key="2">
    <source>
        <dbReference type="ARBA" id="ARBA00022448"/>
    </source>
</evidence>
<keyword evidence="4 7" id="KW-1133">Transmembrane helix</keyword>
<dbReference type="PANTHER" id="PTHR30406">
    <property type="entry name" value="SULFATE TRANSPORT SYSTEM PERMEASE PROTEIN"/>
    <property type="match status" value="1"/>
</dbReference>
<evidence type="ECO:0000313" key="10">
    <source>
        <dbReference type="Proteomes" id="UP000010469"/>
    </source>
</evidence>
<dbReference type="HOGENOM" id="CLU_016047_14_1_2"/>
<feature type="transmembrane region" description="Helical" evidence="7">
    <location>
        <begin position="52"/>
        <end position="77"/>
    </location>
</feature>
<evidence type="ECO:0000256" key="6">
    <source>
        <dbReference type="ARBA" id="ARBA00023136"/>
    </source>
</evidence>
<dbReference type="CDD" id="cd06261">
    <property type="entry name" value="TM_PBP2"/>
    <property type="match status" value="1"/>
</dbReference>
<feature type="transmembrane region" description="Helical" evidence="7">
    <location>
        <begin position="203"/>
        <end position="222"/>
    </location>
</feature>
<accession>L0ADF6</accession>
<keyword evidence="5" id="KW-0764">Sulfate transport</keyword>
<dbReference type="Proteomes" id="UP000010469">
    <property type="component" value="Chromosome"/>
</dbReference>
<evidence type="ECO:0000256" key="4">
    <source>
        <dbReference type="ARBA" id="ARBA00022989"/>
    </source>
</evidence>
<dbReference type="eggNOG" id="arCOG00164">
    <property type="taxonomic scope" value="Archaea"/>
</dbReference>
<dbReference type="KEGG" id="clg:Calag_1441"/>
<dbReference type="EMBL" id="CP003378">
    <property type="protein sequence ID" value="AFZ71147.1"/>
    <property type="molecule type" value="Genomic_DNA"/>
</dbReference>
<dbReference type="InParanoid" id="L0ADF6"/>
<dbReference type="Pfam" id="PF00528">
    <property type="entry name" value="BPD_transp_1"/>
    <property type="match status" value="1"/>
</dbReference>
<dbReference type="STRING" id="1056495.Calag_1441"/>
<evidence type="ECO:0000256" key="7">
    <source>
        <dbReference type="RuleBase" id="RU363032"/>
    </source>
</evidence>
<dbReference type="InterPro" id="IPR000515">
    <property type="entry name" value="MetI-like"/>
</dbReference>
<keyword evidence="3 7" id="KW-0812">Transmembrane</keyword>
<feature type="transmembrane region" description="Helical" evidence="7">
    <location>
        <begin position="123"/>
        <end position="141"/>
    </location>
</feature>
<dbReference type="InterPro" id="IPR035906">
    <property type="entry name" value="MetI-like_sf"/>
</dbReference>
<dbReference type="Gene3D" id="1.10.3720.10">
    <property type="entry name" value="MetI-like"/>
    <property type="match status" value="1"/>
</dbReference>
<evidence type="ECO:0000256" key="5">
    <source>
        <dbReference type="ARBA" id="ARBA00023032"/>
    </source>
</evidence>
<name>L0ADF6_CALLD</name>
<organism evidence="9 10">
    <name type="scientific">Caldisphaera lagunensis (strain DSM 15908 / JCM 11604 / ANMR 0165 / IC-154)</name>
    <dbReference type="NCBI Taxonomy" id="1056495"/>
    <lineage>
        <taxon>Archaea</taxon>
        <taxon>Thermoproteota</taxon>
        <taxon>Thermoprotei</taxon>
        <taxon>Acidilobales</taxon>
        <taxon>Caldisphaeraceae</taxon>
        <taxon>Caldisphaera</taxon>
    </lineage>
</organism>
<comment type="similarity">
    <text evidence="7">Belongs to the binding-protein-dependent transport system permease family.</text>
</comment>
<evidence type="ECO:0000256" key="3">
    <source>
        <dbReference type="ARBA" id="ARBA00022692"/>
    </source>
</evidence>
<evidence type="ECO:0000313" key="9">
    <source>
        <dbReference type="EMBL" id="AFZ71147.1"/>
    </source>
</evidence>
<feature type="domain" description="ABC transmembrane type-1" evidence="8">
    <location>
        <begin position="51"/>
        <end position="261"/>
    </location>
</feature>
<feature type="transmembrane region" description="Helical" evidence="7">
    <location>
        <begin position="7"/>
        <end position="32"/>
    </location>
</feature>
<evidence type="ECO:0000256" key="1">
    <source>
        <dbReference type="ARBA" id="ARBA00004141"/>
    </source>
</evidence>
<gene>
    <name evidence="9" type="ordered locus">Calag_1441</name>
</gene>
<dbReference type="InterPro" id="IPR005667">
    <property type="entry name" value="Sulph_transpt2"/>
</dbReference>
<dbReference type="GO" id="GO:0005886">
    <property type="term" value="C:plasma membrane"/>
    <property type="evidence" value="ECO:0007669"/>
    <property type="project" value="UniProtKB-SubCell"/>
</dbReference>
<dbReference type="FunCoup" id="L0ADF6">
    <property type="interactions" value="10"/>
</dbReference>
<keyword evidence="10" id="KW-1185">Reference proteome</keyword>
<feature type="transmembrane region" description="Helical" evidence="7">
    <location>
        <begin position="89"/>
        <end position="111"/>
    </location>
</feature>
<protein>
    <submittedName>
        <fullName evidence="9">ABC-type sulfate transport system, permease component</fullName>
    </submittedName>
</protein>
<dbReference type="PANTHER" id="PTHR30406:SF8">
    <property type="entry name" value="SULFATE TRANSPORT SYSTEM PERMEASE PROTEIN CYST"/>
    <property type="match status" value="1"/>
</dbReference>
<reference evidence="10" key="1">
    <citation type="submission" date="2012-03" db="EMBL/GenBank/DDBJ databases">
        <title>Complete genome of Caldisphaera lagunensis DSM 15908.</title>
        <authorList>
            <person name="Lucas S."/>
            <person name="Copeland A."/>
            <person name="Lapidus A."/>
            <person name="Glavina del Rio T."/>
            <person name="Dalin E."/>
            <person name="Tice H."/>
            <person name="Bruce D."/>
            <person name="Goodwin L."/>
            <person name="Pitluck S."/>
            <person name="Peters L."/>
            <person name="Mikhailova N."/>
            <person name="Teshima H."/>
            <person name="Kyrpides N."/>
            <person name="Mavromatis K."/>
            <person name="Ivanova N."/>
            <person name="Brettin T."/>
            <person name="Detter J.C."/>
            <person name="Han C."/>
            <person name="Larimer F."/>
            <person name="Land M."/>
            <person name="Hauser L."/>
            <person name="Markowitz V."/>
            <person name="Cheng J.-F."/>
            <person name="Hugenholtz P."/>
            <person name="Woyke T."/>
            <person name="Wu D."/>
            <person name="Spring S."/>
            <person name="Schroeder M."/>
            <person name="Brambilla E."/>
            <person name="Klenk H.-P."/>
            <person name="Eisen J.A."/>
        </authorList>
    </citation>
    <scope>NUCLEOTIDE SEQUENCE [LARGE SCALE GENOMIC DNA]</scope>
    <source>
        <strain evidence="10">DSM 15908 / JCM 11604 / IC-154</strain>
    </source>
</reference>
<dbReference type="GO" id="GO:0015419">
    <property type="term" value="F:ABC-type sulfate transporter activity"/>
    <property type="evidence" value="ECO:0007669"/>
    <property type="project" value="InterPro"/>
</dbReference>